<dbReference type="FunCoup" id="A0A2G5E326">
    <property type="interactions" value="184"/>
</dbReference>
<protein>
    <recommendedName>
        <fullName evidence="2">Phosphatidic acid phosphatase type 2/haloperoxidase domain-containing protein</fullName>
    </recommendedName>
</protein>
<feature type="transmembrane region" description="Helical" evidence="1">
    <location>
        <begin position="133"/>
        <end position="154"/>
    </location>
</feature>
<evidence type="ECO:0000259" key="2">
    <source>
        <dbReference type="SMART" id="SM00014"/>
    </source>
</evidence>
<evidence type="ECO:0000256" key="1">
    <source>
        <dbReference type="SAM" id="Phobius"/>
    </source>
</evidence>
<name>A0A2G5E326_AQUCA</name>
<dbReference type="EMBL" id="KZ305030">
    <property type="protein sequence ID" value="PIA50159.1"/>
    <property type="molecule type" value="Genomic_DNA"/>
</dbReference>
<dbReference type="AlphaFoldDB" id="A0A2G5E326"/>
<dbReference type="PANTHER" id="PTHR14969">
    <property type="entry name" value="SPHINGOSINE-1-PHOSPHATE PHOSPHOHYDROLASE"/>
    <property type="match status" value="1"/>
</dbReference>
<keyword evidence="1" id="KW-1133">Transmembrane helix</keyword>
<dbReference type="Proteomes" id="UP000230069">
    <property type="component" value="Unassembled WGS sequence"/>
</dbReference>
<keyword evidence="4" id="KW-1185">Reference proteome</keyword>
<gene>
    <name evidence="3" type="ORF">AQUCO_01300714v1</name>
</gene>
<reference evidence="3 4" key="1">
    <citation type="submission" date="2017-09" db="EMBL/GenBank/DDBJ databases">
        <title>WGS assembly of Aquilegia coerulea Goldsmith.</title>
        <authorList>
            <person name="Hodges S."/>
            <person name="Kramer E."/>
            <person name="Nordborg M."/>
            <person name="Tomkins J."/>
            <person name="Borevitz J."/>
            <person name="Derieg N."/>
            <person name="Yan J."/>
            <person name="Mihaltcheva S."/>
            <person name="Hayes R.D."/>
            <person name="Rokhsar D."/>
        </authorList>
    </citation>
    <scope>NUCLEOTIDE SEQUENCE [LARGE SCALE GENOMIC DNA]</scope>
    <source>
        <strain evidence="4">cv. Goldsmith</strain>
    </source>
</reference>
<dbReference type="SMART" id="SM00014">
    <property type="entry name" value="acidPPc"/>
    <property type="match status" value="1"/>
</dbReference>
<feature type="transmembrane region" description="Helical" evidence="1">
    <location>
        <begin position="190"/>
        <end position="211"/>
    </location>
</feature>
<sequence length="213" mass="24147">MEEEKPSKHVAITATKPHSRFINNLINLDTTWSLNIHQICQPIPRSFLKFLEISGDGRFWFPIPISLFISLSSKSDHLRSLLIGLLIGSLLDLLFVGLIKFTVKRPRPVYNKGMHITVAVDHWSFPSGHSSRVCFIASFLYLSLDSIVTSWMQLGLNDSEGNMVNYFVYLVCLWSMLTSMSRVLLGRHFVFDVIAGACLGVLNAQLVYRVLLF</sequence>
<feature type="transmembrane region" description="Helical" evidence="1">
    <location>
        <begin position="166"/>
        <end position="185"/>
    </location>
</feature>
<dbReference type="Gene3D" id="1.20.144.10">
    <property type="entry name" value="Phosphatidic acid phosphatase type 2/haloperoxidase"/>
    <property type="match status" value="1"/>
</dbReference>
<keyword evidence="1" id="KW-0472">Membrane</keyword>
<dbReference type="Pfam" id="PF01569">
    <property type="entry name" value="PAP2"/>
    <property type="match status" value="1"/>
</dbReference>
<organism evidence="3 4">
    <name type="scientific">Aquilegia coerulea</name>
    <name type="common">Rocky mountain columbine</name>
    <dbReference type="NCBI Taxonomy" id="218851"/>
    <lineage>
        <taxon>Eukaryota</taxon>
        <taxon>Viridiplantae</taxon>
        <taxon>Streptophyta</taxon>
        <taxon>Embryophyta</taxon>
        <taxon>Tracheophyta</taxon>
        <taxon>Spermatophyta</taxon>
        <taxon>Magnoliopsida</taxon>
        <taxon>Ranunculales</taxon>
        <taxon>Ranunculaceae</taxon>
        <taxon>Thalictroideae</taxon>
        <taxon>Aquilegia</taxon>
    </lineage>
</organism>
<dbReference type="InParanoid" id="A0A2G5E326"/>
<dbReference type="SUPFAM" id="SSF48317">
    <property type="entry name" value="Acid phosphatase/Vanadium-dependent haloperoxidase"/>
    <property type="match status" value="1"/>
</dbReference>
<dbReference type="GO" id="GO:0042392">
    <property type="term" value="F:sphingosine-1-phosphate phosphatase activity"/>
    <property type="evidence" value="ECO:0007669"/>
    <property type="project" value="TreeGrafter"/>
</dbReference>
<feature type="domain" description="Phosphatidic acid phosphatase type 2/haloperoxidase" evidence="2">
    <location>
        <begin position="80"/>
        <end position="208"/>
    </location>
</feature>
<proteinExistence type="predicted"/>
<dbReference type="STRING" id="218851.A0A2G5E326"/>
<evidence type="ECO:0000313" key="4">
    <source>
        <dbReference type="Proteomes" id="UP000230069"/>
    </source>
</evidence>
<accession>A0A2G5E326</accession>
<dbReference type="InterPro" id="IPR000326">
    <property type="entry name" value="PAP2/HPO"/>
</dbReference>
<keyword evidence="1" id="KW-0812">Transmembrane</keyword>
<dbReference type="OrthoDB" id="10266771at2759"/>
<dbReference type="InterPro" id="IPR036938">
    <property type="entry name" value="PAP2/HPO_sf"/>
</dbReference>
<evidence type="ECO:0000313" key="3">
    <source>
        <dbReference type="EMBL" id="PIA50159.1"/>
    </source>
</evidence>
<feature type="transmembrane region" description="Helical" evidence="1">
    <location>
        <begin position="81"/>
        <end position="103"/>
    </location>
</feature>
<dbReference type="PANTHER" id="PTHR14969:SF13">
    <property type="entry name" value="AT30094P"/>
    <property type="match status" value="1"/>
</dbReference>